<name>A0A7X6ICB4_9BACT</name>
<dbReference type="InterPro" id="IPR013328">
    <property type="entry name" value="6PGD_dom2"/>
</dbReference>
<dbReference type="AlphaFoldDB" id="A0A7X6ICB4"/>
<dbReference type="SUPFAM" id="SSF48179">
    <property type="entry name" value="6-phosphogluconate dehydrogenase C-terminal domain-like"/>
    <property type="match status" value="1"/>
</dbReference>
<dbReference type="InterPro" id="IPR008927">
    <property type="entry name" value="6-PGluconate_DH-like_C_sf"/>
</dbReference>
<dbReference type="SUPFAM" id="SSF51735">
    <property type="entry name" value="NAD(P)-binding Rossmann-fold domains"/>
    <property type="match status" value="1"/>
</dbReference>
<keyword evidence="7" id="KW-1185">Reference proteome</keyword>
<dbReference type="InterPro" id="IPR006183">
    <property type="entry name" value="Pgluconate_DH"/>
</dbReference>
<dbReference type="Pfam" id="PF00393">
    <property type="entry name" value="6PGD"/>
    <property type="match status" value="1"/>
</dbReference>
<dbReference type="EMBL" id="VTOW01000003">
    <property type="protein sequence ID" value="NKE72366.1"/>
    <property type="molecule type" value="Genomic_DNA"/>
</dbReference>
<dbReference type="GO" id="GO:0019521">
    <property type="term" value="P:D-gluconate metabolic process"/>
    <property type="evidence" value="ECO:0007669"/>
    <property type="project" value="UniProtKB-KW"/>
</dbReference>
<gene>
    <name evidence="6" type="primary">gnd</name>
    <name evidence="6" type="ORF">MNODULE_16570</name>
</gene>
<proteinExistence type="inferred from homology"/>
<comment type="similarity">
    <text evidence="2">Belongs to the 6-phosphogluconate dehydrogenase family.</text>
</comment>
<evidence type="ECO:0000256" key="3">
    <source>
        <dbReference type="ARBA" id="ARBA00023002"/>
    </source>
</evidence>
<keyword evidence="3" id="KW-0560">Oxidoreductase</keyword>
<sequence>MEFGIIGLGRIGSNLAIHAAEVGIRAVGFSKEVTNLDALGRHGVQVAAGLIDLVKSLHSPRVIFLSVPAGPAVDEALDRLVPFLEPWDVIVDGGNSHFRDSIARFRRLQKNKVGFVDCGTSGGLEGARSGACFMVGGTEDAVARAAPVLMKLAVEEGFFYAGPPGAGHFCKMVHNAIEFGMLQSIGEGVELMRRSDYRIDLADLFHAWSHGSVIRGWLVELMERGLREHPDFSDVPSYVEDTGEVNWALEEAIEKEVPMPAITQSVLALFASRGGGSDAARAVALLRNQFGEHPFGPRPDIAKMRKTGKVGGWKADEAA</sequence>
<dbReference type="GO" id="GO:0050661">
    <property type="term" value="F:NADP binding"/>
    <property type="evidence" value="ECO:0007669"/>
    <property type="project" value="InterPro"/>
</dbReference>
<protein>
    <submittedName>
        <fullName evidence="6">Decarboxylating 6-phosphogluconate dehydrogenase</fullName>
    </submittedName>
</protein>
<organism evidence="6 7">
    <name type="scientific">Candidatus Manganitrophus noduliformans</name>
    <dbReference type="NCBI Taxonomy" id="2606439"/>
    <lineage>
        <taxon>Bacteria</taxon>
        <taxon>Pseudomonadati</taxon>
        <taxon>Nitrospirota</taxon>
        <taxon>Nitrospiria</taxon>
        <taxon>Candidatus Troglogloeales</taxon>
        <taxon>Candidatus Manganitrophaceae</taxon>
        <taxon>Candidatus Manganitrophus</taxon>
    </lineage>
</organism>
<dbReference type="Gene3D" id="3.40.50.720">
    <property type="entry name" value="NAD(P)-binding Rossmann-like Domain"/>
    <property type="match status" value="1"/>
</dbReference>
<dbReference type="PANTHER" id="PTHR11811">
    <property type="entry name" value="6-PHOSPHOGLUCONATE DEHYDROGENASE"/>
    <property type="match status" value="1"/>
</dbReference>
<evidence type="ECO:0000313" key="7">
    <source>
        <dbReference type="Proteomes" id="UP000534783"/>
    </source>
</evidence>
<dbReference type="GO" id="GO:0006098">
    <property type="term" value="P:pentose-phosphate shunt"/>
    <property type="evidence" value="ECO:0007669"/>
    <property type="project" value="InterPro"/>
</dbReference>
<dbReference type="Pfam" id="PF03446">
    <property type="entry name" value="NAD_binding_2"/>
    <property type="match status" value="1"/>
</dbReference>
<evidence type="ECO:0000259" key="5">
    <source>
        <dbReference type="SMART" id="SM01350"/>
    </source>
</evidence>
<evidence type="ECO:0000256" key="2">
    <source>
        <dbReference type="ARBA" id="ARBA00008419"/>
    </source>
</evidence>
<keyword evidence="4" id="KW-0311">Gluconate utilization</keyword>
<dbReference type="InterPro" id="IPR006114">
    <property type="entry name" value="6PGDH_C"/>
</dbReference>
<dbReference type="GO" id="GO:0004616">
    <property type="term" value="F:phosphogluconate dehydrogenase (decarboxylating) activity"/>
    <property type="evidence" value="ECO:0007669"/>
    <property type="project" value="InterPro"/>
</dbReference>
<dbReference type="NCBIfam" id="NF007161">
    <property type="entry name" value="PRK09599.1"/>
    <property type="match status" value="1"/>
</dbReference>
<evidence type="ECO:0000256" key="1">
    <source>
        <dbReference type="ARBA" id="ARBA00004959"/>
    </source>
</evidence>
<dbReference type="SMART" id="SM01350">
    <property type="entry name" value="6PGD"/>
    <property type="match status" value="1"/>
</dbReference>
<comment type="pathway">
    <text evidence="1">Carbohydrate degradation; pentose phosphate pathway.</text>
</comment>
<comment type="caution">
    <text evidence="6">The sequence shown here is derived from an EMBL/GenBank/DDBJ whole genome shotgun (WGS) entry which is preliminary data.</text>
</comment>
<dbReference type="Gene3D" id="1.10.1040.10">
    <property type="entry name" value="N-(1-d-carboxylethyl)-l-norvaline Dehydrogenase, domain 2"/>
    <property type="match status" value="1"/>
</dbReference>
<dbReference type="InterPro" id="IPR036291">
    <property type="entry name" value="NAD(P)-bd_dom_sf"/>
</dbReference>
<evidence type="ECO:0000256" key="4">
    <source>
        <dbReference type="ARBA" id="ARBA00023064"/>
    </source>
</evidence>
<dbReference type="PRINTS" id="PR00076">
    <property type="entry name" value="6PGDHDRGNASE"/>
</dbReference>
<dbReference type="NCBIfam" id="TIGR00872">
    <property type="entry name" value="gnd_rel"/>
    <property type="match status" value="1"/>
</dbReference>
<dbReference type="RefSeq" id="WP_168061928.1">
    <property type="nucleotide sequence ID" value="NZ_VTOW01000003.1"/>
</dbReference>
<dbReference type="InterPro" id="IPR004849">
    <property type="entry name" value="6DGDH_YqeC"/>
</dbReference>
<feature type="domain" description="6-phosphogluconate dehydrogenase C-terminal" evidence="5">
    <location>
        <begin position="167"/>
        <end position="318"/>
    </location>
</feature>
<dbReference type="InterPro" id="IPR006115">
    <property type="entry name" value="6PGDH_NADP-bd"/>
</dbReference>
<reference evidence="6 7" key="1">
    <citation type="journal article" date="2020" name="Nature">
        <title>Bacterial chemolithoautotrophy via manganese oxidation.</title>
        <authorList>
            <person name="Yu H."/>
            <person name="Leadbetter J.R."/>
        </authorList>
    </citation>
    <scope>NUCLEOTIDE SEQUENCE [LARGE SCALE GENOMIC DNA]</scope>
    <source>
        <strain evidence="6 7">Mn-1</strain>
    </source>
</reference>
<evidence type="ECO:0000313" key="6">
    <source>
        <dbReference type="EMBL" id="NKE72366.1"/>
    </source>
</evidence>
<accession>A0A7X6ICB4</accession>
<dbReference type="Proteomes" id="UP000534783">
    <property type="component" value="Unassembled WGS sequence"/>
</dbReference>